<dbReference type="InterPro" id="IPR006190">
    <property type="entry name" value="SAF_AFP_Neu5Ac"/>
</dbReference>
<dbReference type="InterPro" id="IPR057736">
    <property type="entry name" value="SAF_PseI/NeuA/NeuB"/>
</dbReference>
<dbReference type="InterPro" id="IPR051690">
    <property type="entry name" value="PseI-like"/>
</dbReference>
<accession>A0AA45WY94</accession>
<reference evidence="2" key="1">
    <citation type="submission" date="2017-05" db="EMBL/GenBank/DDBJ databases">
        <authorList>
            <person name="Varghese N."/>
            <person name="Submissions S."/>
        </authorList>
    </citation>
    <scope>NUCLEOTIDE SEQUENCE</scope>
    <source>
        <strain evidence="2">Su22</strain>
    </source>
</reference>
<dbReference type="GO" id="GO:0016051">
    <property type="term" value="P:carbohydrate biosynthetic process"/>
    <property type="evidence" value="ECO:0007669"/>
    <property type="project" value="InterPro"/>
</dbReference>
<dbReference type="Pfam" id="PF08666">
    <property type="entry name" value="SAF"/>
    <property type="match status" value="1"/>
</dbReference>
<keyword evidence="3" id="KW-1185">Reference proteome</keyword>
<dbReference type="Proteomes" id="UP001158066">
    <property type="component" value="Unassembled WGS sequence"/>
</dbReference>
<dbReference type="InterPro" id="IPR036732">
    <property type="entry name" value="AFP_Neu5c_C_sf"/>
</dbReference>
<dbReference type="SUPFAM" id="SSF51269">
    <property type="entry name" value="AFP III-like domain"/>
    <property type="match status" value="1"/>
</dbReference>
<dbReference type="Pfam" id="PF03102">
    <property type="entry name" value="NeuB"/>
    <property type="match status" value="1"/>
</dbReference>
<dbReference type="Gene3D" id="3.90.1210.10">
    <property type="entry name" value="Antifreeze-like/N-acetylneuraminic acid synthase C-terminal domain"/>
    <property type="match status" value="1"/>
</dbReference>
<dbReference type="InterPro" id="IPR013974">
    <property type="entry name" value="SAF"/>
</dbReference>
<dbReference type="GO" id="GO:0047444">
    <property type="term" value="F:N-acylneuraminate-9-phosphate synthase activity"/>
    <property type="evidence" value="ECO:0007669"/>
    <property type="project" value="TreeGrafter"/>
</dbReference>
<gene>
    <name evidence="2" type="ORF">SAMN06296020_11588</name>
</gene>
<dbReference type="RefSeq" id="WP_283410408.1">
    <property type="nucleotide sequence ID" value="NZ_FXUF01000015.1"/>
</dbReference>
<dbReference type="Gene3D" id="3.20.20.70">
    <property type="entry name" value="Aldolase class I"/>
    <property type="match status" value="1"/>
</dbReference>
<evidence type="ECO:0000313" key="3">
    <source>
        <dbReference type="Proteomes" id="UP001158066"/>
    </source>
</evidence>
<dbReference type="InterPro" id="IPR013132">
    <property type="entry name" value="PseI/NeuA/B-like_N"/>
</dbReference>
<organism evidence="2 3">
    <name type="scientific">Anoxynatronum buryatiense</name>
    <dbReference type="NCBI Taxonomy" id="489973"/>
    <lineage>
        <taxon>Bacteria</taxon>
        <taxon>Bacillati</taxon>
        <taxon>Bacillota</taxon>
        <taxon>Clostridia</taxon>
        <taxon>Eubacteriales</taxon>
        <taxon>Clostridiaceae</taxon>
        <taxon>Anoxynatronum</taxon>
    </lineage>
</organism>
<dbReference type="NCBIfam" id="TIGR03586">
    <property type="entry name" value="PseI"/>
    <property type="match status" value="1"/>
</dbReference>
<dbReference type="PROSITE" id="PS50844">
    <property type="entry name" value="AFP_LIKE"/>
    <property type="match status" value="1"/>
</dbReference>
<dbReference type="SUPFAM" id="SSF51569">
    <property type="entry name" value="Aldolase"/>
    <property type="match status" value="1"/>
</dbReference>
<dbReference type="CDD" id="cd11615">
    <property type="entry name" value="SAF_NeuB_like"/>
    <property type="match status" value="1"/>
</dbReference>
<dbReference type="SMART" id="SM00858">
    <property type="entry name" value="SAF"/>
    <property type="match status" value="1"/>
</dbReference>
<comment type="caution">
    <text evidence="2">The sequence shown here is derived from an EMBL/GenBank/DDBJ whole genome shotgun (WGS) entry which is preliminary data.</text>
</comment>
<dbReference type="PANTHER" id="PTHR42966:SF2">
    <property type="entry name" value="PSEUDAMINIC ACID SYNTHASE"/>
    <property type="match status" value="1"/>
</dbReference>
<evidence type="ECO:0000313" key="2">
    <source>
        <dbReference type="EMBL" id="SMP67504.1"/>
    </source>
</evidence>
<dbReference type="PANTHER" id="PTHR42966">
    <property type="entry name" value="N-ACETYLNEURAMINATE SYNTHASE"/>
    <property type="match status" value="1"/>
</dbReference>
<feature type="domain" description="AFP-like" evidence="1">
    <location>
        <begin position="289"/>
        <end position="346"/>
    </location>
</feature>
<name>A0AA45WY94_9CLOT</name>
<proteinExistence type="predicted"/>
<protein>
    <submittedName>
        <fullName evidence="2">N-acetylneuraminate synthase</fullName>
    </submittedName>
</protein>
<dbReference type="AlphaFoldDB" id="A0AA45WY94"/>
<sequence>MSWKMEERDKERKTYIIAEMSANHGGDFQHAKDIVYAAKEAGADAIKLQTYTPDTMTLKSDKAPFQIGSGLWKGENLYSLYEKAQTPWDWQGKLKEEAVALGLGFLSTPFDETAVDFLESIGVDMYKVASFELTDIPLIKYMARLQKPMIMSTGMGTELEIQEAVDCVRAQGNEQMCLLKCTSAYPATLEDMHLNTIPHMRKTYGVAVGLSDHSLGSIAPMTAVALGARVIEKHLCLDRKIPTPDSAFSMEPGEFAQMVKDVRAVEAALGEVRYGAGEGEAVSKSHRRSLFVACEMAPGDVFTRENLRVVRPAHGLAPKHYETVLGKKAAAVLEPGTPLTWEMVQE</sequence>
<evidence type="ECO:0000259" key="1">
    <source>
        <dbReference type="PROSITE" id="PS50844"/>
    </source>
</evidence>
<dbReference type="InterPro" id="IPR020030">
    <property type="entry name" value="Pseudaminic_synth_PseI"/>
</dbReference>
<dbReference type="EMBL" id="FXUF01000015">
    <property type="protein sequence ID" value="SMP67504.1"/>
    <property type="molecule type" value="Genomic_DNA"/>
</dbReference>
<dbReference type="InterPro" id="IPR013785">
    <property type="entry name" value="Aldolase_TIM"/>
</dbReference>